<evidence type="ECO:0000313" key="11">
    <source>
        <dbReference type="Proteomes" id="UP001235939"/>
    </source>
</evidence>
<keyword evidence="4" id="KW-0812">Transmembrane</keyword>
<keyword evidence="8 9" id="KW-0325">Glycoprotein</keyword>
<keyword evidence="9" id="KW-0735">Signal-anchor</keyword>
<keyword evidence="6 9" id="KW-0333">Golgi apparatus</keyword>
<organism evidence="10 11">
    <name type="scientific">Cordylochernes scorpioides</name>
    <dbReference type="NCBI Taxonomy" id="51811"/>
    <lineage>
        <taxon>Eukaryota</taxon>
        <taxon>Metazoa</taxon>
        <taxon>Ecdysozoa</taxon>
        <taxon>Arthropoda</taxon>
        <taxon>Chelicerata</taxon>
        <taxon>Arachnida</taxon>
        <taxon>Pseudoscorpiones</taxon>
        <taxon>Cheliferoidea</taxon>
        <taxon>Chernetidae</taxon>
        <taxon>Cordylochernes</taxon>
    </lineage>
</organism>
<dbReference type="Pfam" id="PF03567">
    <property type="entry name" value="Sulfotransfer_2"/>
    <property type="match status" value="1"/>
</dbReference>
<dbReference type="InterPro" id="IPR005331">
    <property type="entry name" value="Sulfotransferase"/>
</dbReference>
<reference evidence="10 11" key="1">
    <citation type="submission" date="2022-01" db="EMBL/GenBank/DDBJ databases">
        <title>A chromosomal length assembly of Cordylochernes scorpioides.</title>
        <authorList>
            <person name="Zeh D."/>
            <person name="Zeh J."/>
        </authorList>
    </citation>
    <scope>NUCLEOTIDE SEQUENCE [LARGE SCALE GENOMIC DNA]</scope>
    <source>
        <strain evidence="10">IN4F17</strain>
        <tissue evidence="10">Whole Body</tissue>
    </source>
</reference>
<evidence type="ECO:0000313" key="10">
    <source>
        <dbReference type="EMBL" id="UYV73917.1"/>
    </source>
</evidence>
<evidence type="ECO:0000256" key="1">
    <source>
        <dbReference type="ARBA" id="ARBA00004323"/>
    </source>
</evidence>
<name>A0ABY6KYE7_9ARAC</name>
<evidence type="ECO:0000256" key="7">
    <source>
        <dbReference type="ARBA" id="ARBA00023136"/>
    </source>
</evidence>
<accession>A0ABY6KYE7</accession>
<evidence type="ECO:0000256" key="3">
    <source>
        <dbReference type="ARBA" id="ARBA00022679"/>
    </source>
</evidence>
<keyword evidence="3 9" id="KW-0808">Transferase</keyword>
<keyword evidence="7" id="KW-0472">Membrane</keyword>
<evidence type="ECO:0000256" key="6">
    <source>
        <dbReference type="ARBA" id="ARBA00023034"/>
    </source>
</evidence>
<sequence length="280" mass="32418">MFYAQREQERRQQHINRICDLIGLRNSSLEALNPAHLDHLIVNDAHHILYCNVPKVASTNWKRVLMVLTAGSARRDPLRIAGNETHAPNLFVTLSQLPKEEILPRLRSYTKLMFVRNPYERLLSAYRNKLEHTYTSYFQMRFGRKIIQQYRKNASAESLARGHDVTFEEFLQYVADLDTSDNFMAWNEHWRPVSSLCHPCHIDYDVVGKYESLQEDANYALWLAGVSDLVVFPQRRTTYAAPPSSSLLASYFHNISAPLISRLGALYEPDLLVFEYQAPS</sequence>
<dbReference type="PANTHER" id="PTHR12137">
    <property type="entry name" value="CARBOHYDRATE SULFOTRANSFERASE"/>
    <property type="match status" value="1"/>
</dbReference>
<evidence type="ECO:0000256" key="8">
    <source>
        <dbReference type="ARBA" id="ARBA00023180"/>
    </source>
</evidence>
<proteinExistence type="inferred from homology"/>
<keyword evidence="11" id="KW-1185">Reference proteome</keyword>
<keyword evidence="9" id="KW-0119">Carbohydrate metabolism</keyword>
<dbReference type="Proteomes" id="UP001235939">
    <property type="component" value="Chromosome 11"/>
</dbReference>
<dbReference type="PANTHER" id="PTHR12137:SF54">
    <property type="entry name" value="CARBOHYDRATE SULFOTRANSFERASE"/>
    <property type="match status" value="1"/>
</dbReference>
<evidence type="ECO:0000256" key="4">
    <source>
        <dbReference type="ARBA" id="ARBA00022692"/>
    </source>
</evidence>
<comment type="similarity">
    <text evidence="2 9">Belongs to the sulfotransferase 2 family.</text>
</comment>
<protein>
    <recommendedName>
        <fullName evidence="9">Carbohydrate sulfotransferase</fullName>
        <ecNumber evidence="9">2.8.2.-</ecNumber>
    </recommendedName>
</protein>
<dbReference type="InterPro" id="IPR018011">
    <property type="entry name" value="Carb_sulfotrans_8-10"/>
</dbReference>
<evidence type="ECO:0000256" key="9">
    <source>
        <dbReference type="RuleBase" id="RU364020"/>
    </source>
</evidence>
<evidence type="ECO:0000256" key="5">
    <source>
        <dbReference type="ARBA" id="ARBA00022989"/>
    </source>
</evidence>
<dbReference type="EMBL" id="CP092873">
    <property type="protein sequence ID" value="UYV73917.1"/>
    <property type="molecule type" value="Genomic_DNA"/>
</dbReference>
<keyword evidence="5" id="KW-1133">Transmembrane helix</keyword>
<dbReference type="EC" id="2.8.2.-" evidence="9"/>
<evidence type="ECO:0000256" key="2">
    <source>
        <dbReference type="ARBA" id="ARBA00006339"/>
    </source>
</evidence>
<comment type="subcellular location">
    <subcellularLocation>
        <location evidence="1 9">Golgi apparatus membrane</location>
        <topology evidence="1 9">Single-pass type II membrane protein</topology>
    </subcellularLocation>
</comment>
<gene>
    <name evidence="10" type="ORF">LAZ67_11001429</name>
</gene>